<evidence type="ECO:0000256" key="2">
    <source>
        <dbReference type="SAM" id="Phobius"/>
    </source>
</evidence>
<sequence>MKKYFVATLLITMAGASFIPTTTYAAATMGLSPSTGSVTVGETKTTSVALSSGNQSVNAAQATISFPTDKLEVVGVSKGNIFTLWTKEPTYSNSSGTVSFAGGVPNPGFQGHGTMISITFRAKKAGTANLSIGGAQALANDGKGTNIYGGAGGASYTINEEKSAAPAAPSPQKPTEKQPEKEEKKDEEPEEEKASPPAAPAIASDTHPEQNTWYANGAPRFAWTKEEGVTGFSYALDDQPSTIPKEQSSTTENTTIFSNIPDGTWYFHVKAVRGDAWSETGHYTIHIDTTPPKDLLTRLEGEVIRQNRNPIIHFSASDELSGLDSYQIFVDDALVSTLGPEATEITLQTLPYGKHKITIKALDKAKNEASQSIDVEIVKYYPGVGFTVGDLFIPYALVNNVLLGIILLLILILILLAIWYARHNCVNYCDHPTSKTLTPVPLPLPLPLPRQKRKQIRRKPRPKKTLDLTK</sequence>
<dbReference type="InterPro" id="IPR013783">
    <property type="entry name" value="Ig-like_fold"/>
</dbReference>
<feature type="region of interest" description="Disordered" evidence="1">
    <location>
        <begin position="442"/>
        <end position="470"/>
    </location>
</feature>
<keyword evidence="2" id="KW-1133">Transmembrane helix</keyword>
<evidence type="ECO:0000256" key="1">
    <source>
        <dbReference type="SAM" id="MobiDB-lite"/>
    </source>
</evidence>
<accession>A0A1G2B7C6</accession>
<feature type="transmembrane region" description="Helical" evidence="2">
    <location>
        <begin position="401"/>
        <end position="421"/>
    </location>
</feature>
<dbReference type="GO" id="GO:0000272">
    <property type="term" value="P:polysaccharide catabolic process"/>
    <property type="evidence" value="ECO:0007669"/>
    <property type="project" value="InterPro"/>
</dbReference>
<dbReference type="SUPFAM" id="SSF49384">
    <property type="entry name" value="Carbohydrate-binding domain"/>
    <property type="match status" value="1"/>
</dbReference>
<keyword evidence="2" id="KW-0472">Membrane</keyword>
<reference evidence="5 6" key="1">
    <citation type="journal article" date="2016" name="Nat. Commun.">
        <title>Thousands of microbial genomes shed light on interconnected biogeochemical processes in an aquifer system.</title>
        <authorList>
            <person name="Anantharaman K."/>
            <person name="Brown C.T."/>
            <person name="Hug L.A."/>
            <person name="Sharon I."/>
            <person name="Castelle C.J."/>
            <person name="Probst A.J."/>
            <person name="Thomas B.C."/>
            <person name="Singh A."/>
            <person name="Wilkins M.J."/>
            <person name="Karaoz U."/>
            <person name="Brodie E.L."/>
            <person name="Williams K.H."/>
            <person name="Hubbard S.S."/>
            <person name="Banfield J.F."/>
        </authorList>
    </citation>
    <scope>NUCLEOTIDE SEQUENCE [LARGE SCALE GENOMIC DNA]</scope>
</reference>
<feature type="signal peptide" evidence="3">
    <location>
        <begin position="1"/>
        <end position="25"/>
    </location>
</feature>
<comment type="caution">
    <text evidence="5">The sequence shown here is derived from an EMBL/GenBank/DDBJ whole genome shotgun (WGS) entry which is preliminary data.</text>
</comment>
<protein>
    <recommendedName>
        <fullName evidence="4">Cohesin domain-containing protein</fullName>
    </recommendedName>
</protein>
<name>A0A1G2B7C6_9BACT</name>
<organism evidence="5 6">
    <name type="scientific">Candidatus Kerfeldbacteria bacterium RIFCSPHIGHO2_12_FULL_48_17</name>
    <dbReference type="NCBI Taxonomy" id="1798542"/>
    <lineage>
        <taxon>Bacteria</taxon>
        <taxon>Candidatus Kerfeldiibacteriota</taxon>
    </lineage>
</organism>
<dbReference type="Gene3D" id="2.60.40.680">
    <property type="match status" value="1"/>
</dbReference>
<dbReference type="AlphaFoldDB" id="A0A1G2B7C6"/>
<dbReference type="STRING" id="1798542.A3F54_01590"/>
<dbReference type="Gene3D" id="2.60.40.10">
    <property type="entry name" value="Immunoglobulins"/>
    <property type="match status" value="2"/>
</dbReference>
<feature type="domain" description="Cohesin" evidence="4">
    <location>
        <begin position="37"/>
        <end position="144"/>
    </location>
</feature>
<dbReference type="Pfam" id="PF00963">
    <property type="entry name" value="Cohesin"/>
    <property type="match status" value="1"/>
</dbReference>
<feature type="chain" id="PRO_5009582019" description="Cohesin domain-containing protein" evidence="3">
    <location>
        <begin position="26"/>
        <end position="470"/>
    </location>
</feature>
<feature type="compositionally biased region" description="Basic residues" evidence="1">
    <location>
        <begin position="450"/>
        <end position="463"/>
    </location>
</feature>
<dbReference type="CDD" id="cd08547">
    <property type="entry name" value="Type_II_cohesin"/>
    <property type="match status" value="1"/>
</dbReference>
<dbReference type="GO" id="GO:0030246">
    <property type="term" value="F:carbohydrate binding"/>
    <property type="evidence" value="ECO:0007669"/>
    <property type="project" value="InterPro"/>
</dbReference>
<feature type="compositionally biased region" description="Basic and acidic residues" evidence="1">
    <location>
        <begin position="174"/>
        <end position="187"/>
    </location>
</feature>
<proteinExistence type="predicted"/>
<feature type="region of interest" description="Disordered" evidence="1">
    <location>
        <begin position="162"/>
        <end position="213"/>
    </location>
</feature>
<dbReference type="InterPro" id="IPR002102">
    <property type="entry name" value="Cohesin_dom"/>
</dbReference>
<keyword evidence="2" id="KW-0812">Transmembrane</keyword>
<dbReference type="Proteomes" id="UP000176952">
    <property type="component" value="Unassembled WGS sequence"/>
</dbReference>
<evidence type="ECO:0000313" key="5">
    <source>
        <dbReference type="EMBL" id="OGY85118.1"/>
    </source>
</evidence>
<evidence type="ECO:0000259" key="4">
    <source>
        <dbReference type="Pfam" id="PF00963"/>
    </source>
</evidence>
<dbReference type="InterPro" id="IPR008965">
    <property type="entry name" value="CBM2/CBM3_carb-bd_dom_sf"/>
</dbReference>
<gene>
    <name evidence="5" type="ORF">A3F54_01590</name>
</gene>
<dbReference type="EMBL" id="MHKD01000005">
    <property type="protein sequence ID" value="OGY85118.1"/>
    <property type="molecule type" value="Genomic_DNA"/>
</dbReference>
<evidence type="ECO:0000313" key="6">
    <source>
        <dbReference type="Proteomes" id="UP000176952"/>
    </source>
</evidence>
<keyword evidence="3" id="KW-0732">Signal</keyword>
<evidence type="ECO:0000256" key="3">
    <source>
        <dbReference type="SAM" id="SignalP"/>
    </source>
</evidence>